<feature type="compositionally biased region" description="Basic and acidic residues" evidence="1">
    <location>
        <begin position="194"/>
        <end position="213"/>
    </location>
</feature>
<feature type="compositionally biased region" description="Acidic residues" evidence="1">
    <location>
        <begin position="58"/>
        <end position="72"/>
    </location>
</feature>
<feature type="compositionally biased region" description="Polar residues" evidence="1">
    <location>
        <begin position="214"/>
        <end position="224"/>
    </location>
</feature>
<organism evidence="2 3">
    <name type="scientific">Brassica cretica</name>
    <name type="common">Mustard</name>
    <dbReference type="NCBI Taxonomy" id="69181"/>
    <lineage>
        <taxon>Eukaryota</taxon>
        <taxon>Viridiplantae</taxon>
        <taxon>Streptophyta</taxon>
        <taxon>Embryophyta</taxon>
        <taxon>Tracheophyta</taxon>
        <taxon>Spermatophyta</taxon>
        <taxon>Magnoliopsida</taxon>
        <taxon>eudicotyledons</taxon>
        <taxon>Gunneridae</taxon>
        <taxon>Pentapetalae</taxon>
        <taxon>rosids</taxon>
        <taxon>malvids</taxon>
        <taxon>Brassicales</taxon>
        <taxon>Brassicaceae</taxon>
        <taxon>Brassiceae</taxon>
        <taxon>Brassica</taxon>
    </lineage>
</organism>
<feature type="region of interest" description="Disordered" evidence="1">
    <location>
        <begin position="194"/>
        <end position="227"/>
    </location>
</feature>
<evidence type="ECO:0000313" key="2">
    <source>
        <dbReference type="EMBL" id="KAF3560150.1"/>
    </source>
</evidence>
<sequence>MHTDEYDEDYEEEQATERINDPGIIAACHCGAEYESDYSKSIDTHPETSNDTSHPESTDAEEEKSVDNCPDEWENNYYNPIIDAYSKQNMHTDEYDEDYEEEQATEYRAIFDERASTDTAYYKLVDTDVNRSREGNYSIGSWADEHHHESFAVETATNAPEADKLQDSFTDEELINMQRRNDTDQIQAEAAWERTRFSQSTDTRHQQSIDTRHPQSITINNTTDPDGYAKAIDRRTLHVSREDIADIRQTASGADNLFNHHRSNPEQKATKEFYDTAGGIENNFKQRSRHTTHPSIDVDVPIVDRQPEFGRRAYDLYGKRKFYWEEKDEYGVYRDDQR</sequence>
<dbReference type="Proteomes" id="UP000712600">
    <property type="component" value="Unassembled WGS sequence"/>
</dbReference>
<feature type="region of interest" description="Disordered" evidence="1">
    <location>
        <begin position="1"/>
        <end position="23"/>
    </location>
</feature>
<protein>
    <submittedName>
        <fullName evidence="2">Uncharacterized protein</fullName>
    </submittedName>
</protein>
<feature type="compositionally biased region" description="Basic and acidic residues" evidence="1">
    <location>
        <begin position="37"/>
        <end position="57"/>
    </location>
</feature>
<evidence type="ECO:0000313" key="3">
    <source>
        <dbReference type="Proteomes" id="UP000712600"/>
    </source>
</evidence>
<name>A0A8S9R961_BRACR</name>
<reference evidence="2" key="1">
    <citation type="submission" date="2019-12" db="EMBL/GenBank/DDBJ databases">
        <title>Genome sequencing and annotation of Brassica cretica.</title>
        <authorList>
            <person name="Studholme D.J."/>
            <person name="Sarris P."/>
        </authorList>
    </citation>
    <scope>NUCLEOTIDE SEQUENCE</scope>
    <source>
        <strain evidence="2">PFS-109/04</strain>
        <tissue evidence="2">Leaf</tissue>
    </source>
</reference>
<dbReference type="AlphaFoldDB" id="A0A8S9R961"/>
<dbReference type="EMBL" id="QGKX02000996">
    <property type="protein sequence ID" value="KAF3560150.1"/>
    <property type="molecule type" value="Genomic_DNA"/>
</dbReference>
<evidence type="ECO:0000256" key="1">
    <source>
        <dbReference type="SAM" id="MobiDB-lite"/>
    </source>
</evidence>
<accession>A0A8S9R961</accession>
<proteinExistence type="predicted"/>
<comment type="caution">
    <text evidence="2">The sequence shown here is derived from an EMBL/GenBank/DDBJ whole genome shotgun (WGS) entry which is preliminary data.</text>
</comment>
<feature type="region of interest" description="Disordered" evidence="1">
    <location>
        <begin position="37"/>
        <end position="72"/>
    </location>
</feature>
<feature type="compositionally biased region" description="Acidic residues" evidence="1">
    <location>
        <begin position="1"/>
        <end position="14"/>
    </location>
</feature>
<gene>
    <name evidence="2" type="ORF">F2Q69_00012616</name>
</gene>